<name>A0A919CRQ1_9PROT</name>
<dbReference type="RefSeq" id="WP_189993547.1">
    <property type="nucleotide sequence ID" value="NZ_BMZS01000011.1"/>
</dbReference>
<dbReference type="Pfam" id="PF13649">
    <property type="entry name" value="Methyltransf_25"/>
    <property type="match status" value="1"/>
</dbReference>
<reference evidence="3" key="2">
    <citation type="submission" date="2020-09" db="EMBL/GenBank/DDBJ databases">
        <authorList>
            <person name="Sun Q."/>
            <person name="Kim S."/>
        </authorList>
    </citation>
    <scope>NUCLEOTIDE SEQUENCE</scope>
    <source>
        <strain evidence="3">KCTC 42651</strain>
    </source>
</reference>
<dbReference type="PANTHER" id="PTHR43861">
    <property type="entry name" value="TRANS-ACONITATE 2-METHYLTRANSFERASE-RELATED"/>
    <property type="match status" value="1"/>
</dbReference>
<proteinExistence type="predicted"/>
<comment type="caution">
    <text evidence="3">The sequence shown here is derived from an EMBL/GenBank/DDBJ whole genome shotgun (WGS) entry which is preliminary data.</text>
</comment>
<evidence type="ECO:0000313" key="3">
    <source>
        <dbReference type="EMBL" id="GHD59225.1"/>
    </source>
</evidence>
<dbReference type="GO" id="GO:0016740">
    <property type="term" value="F:transferase activity"/>
    <property type="evidence" value="ECO:0007669"/>
    <property type="project" value="UniProtKB-KW"/>
</dbReference>
<accession>A0A919CRQ1</accession>
<dbReference type="SUPFAM" id="SSF53335">
    <property type="entry name" value="S-adenosyl-L-methionine-dependent methyltransferases"/>
    <property type="match status" value="1"/>
</dbReference>
<dbReference type="CDD" id="cd02440">
    <property type="entry name" value="AdoMet_MTases"/>
    <property type="match status" value="1"/>
</dbReference>
<dbReference type="Gene3D" id="3.40.50.150">
    <property type="entry name" value="Vaccinia Virus protein VP39"/>
    <property type="match status" value="1"/>
</dbReference>
<keyword evidence="1" id="KW-0808">Transferase</keyword>
<reference evidence="3" key="1">
    <citation type="journal article" date="2014" name="Int. J. Syst. Evol. Microbiol.">
        <title>Complete genome sequence of Corynebacterium casei LMG S-19264T (=DSM 44701T), isolated from a smear-ripened cheese.</title>
        <authorList>
            <consortium name="US DOE Joint Genome Institute (JGI-PGF)"/>
            <person name="Walter F."/>
            <person name="Albersmeier A."/>
            <person name="Kalinowski J."/>
            <person name="Ruckert C."/>
        </authorList>
    </citation>
    <scope>NUCLEOTIDE SEQUENCE</scope>
    <source>
        <strain evidence="3">KCTC 42651</strain>
    </source>
</reference>
<evidence type="ECO:0000313" key="4">
    <source>
        <dbReference type="Proteomes" id="UP000630353"/>
    </source>
</evidence>
<protein>
    <submittedName>
        <fullName evidence="3">O-methyltransferase</fullName>
    </submittedName>
</protein>
<dbReference type="Proteomes" id="UP000630353">
    <property type="component" value="Unassembled WGS sequence"/>
</dbReference>
<dbReference type="EMBL" id="BMZS01000011">
    <property type="protein sequence ID" value="GHD59225.1"/>
    <property type="molecule type" value="Genomic_DNA"/>
</dbReference>
<evidence type="ECO:0000256" key="1">
    <source>
        <dbReference type="ARBA" id="ARBA00022679"/>
    </source>
</evidence>
<feature type="domain" description="Methyltransferase" evidence="2">
    <location>
        <begin position="51"/>
        <end position="151"/>
    </location>
</feature>
<keyword evidence="4" id="KW-1185">Reference proteome</keyword>
<evidence type="ECO:0000259" key="2">
    <source>
        <dbReference type="Pfam" id="PF13649"/>
    </source>
</evidence>
<sequence>MSATGGAADARESMDRMYRLQRHFYDLTRKYYLFGRDGLIERLGAGPGETVLEVGCGTARNLVKMARRYPDARFYGLDASDEMLKTAAAAVARAGLSGRLPLAQAYAQTFTPATFGLDAPFDRIVFSYTLSIIPGPVEALDNALAQLKPGGTLHVVDFGDAAGLPGWFRGLLAWWLEKFHVAHRPEVGAWFAGRAADGSGRLESRAIGGRYAEFFTLTKA</sequence>
<gene>
    <name evidence="3" type="ORF">GCM10017083_43090</name>
</gene>
<dbReference type="InterPro" id="IPR041698">
    <property type="entry name" value="Methyltransf_25"/>
</dbReference>
<dbReference type="AlphaFoldDB" id="A0A919CRQ1"/>
<organism evidence="3 4">
    <name type="scientific">Thalassobaculum fulvum</name>
    <dbReference type="NCBI Taxonomy" id="1633335"/>
    <lineage>
        <taxon>Bacteria</taxon>
        <taxon>Pseudomonadati</taxon>
        <taxon>Pseudomonadota</taxon>
        <taxon>Alphaproteobacteria</taxon>
        <taxon>Rhodospirillales</taxon>
        <taxon>Thalassobaculaceae</taxon>
        <taxon>Thalassobaculum</taxon>
    </lineage>
</organism>
<dbReference type="InterPro" id="IPR029063">
    <property type="entry name" value="SAM-dependent_MTases_sf"/>
</dbReference>